<sequence>MSAKSDSRLAEFLRRVRAGDGDASPVEIVFGQPSMSEVQESIALQFAASVREMGYIEPASGPDGELRSVRVTPEGGEWLDEYDRRDRTLHPRYSS</sequence>
<dbReference type="OrthoDB" id="3577118at2"/>
<accession>A0A4R1HRI0</accession>
<proteinExistence type="predicted"/>
<dbReference type="Proteomes" id="UP000295560">
    <property type="component" value="Unassembled WGS sequence"/>
</dbReference>
<keyword evidence="2" id="KW-1185">Reference proteome</keyword>
<dbReference type="RefSeq" id="WP_132421533.1">
    <property type="nucleotide sequence ID" value="NZ_SMFZ01000001.1"/>
</dbReference>
<evidence type="ECO:0000313" key="2">
    <source>
        <dbReference type="Proteomes" id="UP000295560"/>
    </source>
</evidence>
<dbReference type="EMBL" id="SMFZ01000001">
    <property type="protein sequence ID" value="TCK25214.1"/>
    <property type="molecule type" value="Genomic_DNA"/>
</dbReference>
<dbReference type="AlphaFoldDB" id="A0A4R1HRI0"/>
<gene>
    <name evidence="1" type="ORF">EV378_1014</name>
</gene>
<protein>
    <submittedName>
        <fullName evidence="1">Uncharacterized protein</fullName>
    </submittedName>
</protein>
<evidence type="ECO:0000313" key="1">
    <source>
        <dbReference type="EMBL" id="TCK25214.1"/>
    </source>
</evidence>
<reference evidence="1 2" key="1">
    <citation type="submission" date="2019-03" db="EMBL/GenBank/DDBJ databases">
        <title>Sequencing the genomes of 1000 actinobacteria strains.</title>
        <authorList>
            <person name="Klenk H.-P."/>
        </authorList>
    </citation>
    <scope>NUCLEOTIDE SEQUENCE [LARGE SCALE GENOMIC DNA]</scope>
    <source>
        <strain evidence="1 2">DSM 44969</strain>
    </source>
</reference>
<name>A0A4R1HRI0_PSEEN</name>
<comment type="caution">
    <text evidence="1">The sequence shown here is derived from an EMBL/GenBank/DDBJ whole genome shotgun (WGS) entry which is preliminary data.</text>
</comment>
<organism evidence="1 2">
    <name type="scientific">Pseudonocardia endophytica</name>
    <dbReference type="NCBI Taxonomy" id="401976"/>
    <lineage>
        <taxon>Bacteria</taxon>
        <taxon>Bacillati</taxon>
        <taxon>Actinomycetota</taxon>
        <taxon>Actinomycetes</taxon>
        <taxon>Pseudonocardiales</taxon>
        <taxon>Pseudonocardiaceae</taxon>
        <taxon>Pseudonocardia</taxon>
    </lineage>
</organism>